<accession>A0AA39NWE6</accession>
<name>A0AA39NWE6_9AGAR</name>
<dbReference type="EMBL" id="JAUEPR010000039">
    <property type="protein sequence ID" value="KAK0472658.1"/>
    <property type="molecule type" value="Genomic_DNA"/>
</dbReference>
<sequence length="225" mass="25971">MSYLSYIDWTSEAFLDRIPVAARPLLNVEHSTLYTVQPIINRYMCRLKPLKEKQCDTFVSENIIASLCIRAMCTFMDCHCTKCHRSFLEMIRSSKGMRWILEWSTFFLETLLDETTLVINQKTSRDEVEFLSDAVDAAVTLLCQCTTYSDTTAFISSSPLAKRLIPRIFDIWVTFNYTPLPQRLAISSLVTLDHYIQDPALNAIFTNTVREAPLNTVIRLERIHP</sequence>
<dbReference type="AlphaFoldDB" id="A0AA39NWE6"/>
<evidence type="ECO:0000313" key="1">
    <source>
        <dbReference type="EMBL" id="KAK0472658.1"/>
    </source>
</evidence>
<dbReference type="Proteomes" id="UP001175227">
    <property type="component" value="Unassembled WGS sequence"/>
</dbReference>
<evidence type="ECO:0000313" key="2">
    <source>
        <dbReference type="Proteomes" id="UP001175227"/>
    </source>
</evidence>
<protein>
    <submittedName>
        <fullName evidence="1">Uncharacterized protein</fullName>
    </submittedName>
</protein>
<gene>
    <name evidence="1" type="ORF">IW261DRAFT_736926</name>
</gene>
<keyword evidence="2" id="KW-1185">Reference proteome</keyword>
<comment type="caution">
    <text evidence="1">The sequence shown here is derived from an EMBL/GenBank/DDBJ whole genome shotgun (WGS) entry which is preliminary data.</text>
</comment>
<proteinExistence type="predicted"/>
<organism evidence="1 2">
    <name type="scientific">Armillaria novae-zelandiae</name>
    <dbReference type="NCBI Taxonomy" id="153914"/>
    <lineage>
        <taxon>Eukaryota</taxon>
        <taxon>Fungi</taxon>
        <taxon>Dikarya</taxon>
        <taxon>Basidiomycota</taxon>
        <taxon>Agaricomycotina</taxon>
        <taxon>Agaricomycetes</taxon>
        <taxon>Agaricomycetidae</taxon>
        <taxon>Agaricales</taxon>
        <taxon>Marasmiineae</taxon>
        <taxon>Physalacriaceae</taxon>
        <taxon>Armillaria</taxon>
    </lineage>
</organism>
<reference evidence="1" key="1">
    <citation type="submission" date="2023-06" db="EMBL/GenBank/DDBJ databases">
        <authorList>
            <consortium name="Lawrence Berkeley National Laboratory"/>
            <person name="Ahrendt S."/>
            <person name="Sahu N."/>
            <person name="Indic B."/>
            <person name="Wong-Bajracharya J."/>
            <person name="Merenyi Z."/>
            <person name="Ke H.-M."/>
            <person name="Monk M."/>
            <person name="Kocsube S."/>
            <person name="Drula E."/>
            <person name="Lipzen A."/>
            <person name="Balint B."/>
            <person name="Henrissat B."/>
            <person name="Andreopoulos B."/>
            <person name="Martin F.M."/>
            <person name="Harder C.B."/>
            <person name="Rigling D."/>
            <person name="Ford K.L."/>
            <person name="Foster G.D."/>
            <person name="Pangilinan J."/>
            <person name="Papanicolaou A."/>
            <person name="Barry K."/>
            <person name="LaButti K."/>
            <person name="Viragh M."/>
            <person name="Koriabine M."/>
            <person name="Yan M."/>
            <person name="Riley R."/>
            <person name="Champramary S."/>
            <person name="Plett K.L."/>
            <person name="Tsai I.J."/>
            <person name="Slot J."/>
            <person name="Sipos G."/>
            <person name="Plett J."/>
            <person name="Nagy L.G."/>
            <person name="Grigoriev I.V."/>
        </authorList>
    </citation>
    <scope>NUCLEOTIDE SEQUENCE</scope>
    <source>
        <strain evidence="1">ICMP 16352</strain>
    </source>
</reference>